<dbReference type="PANTHER" id="PTHR43382:SF2">
    <property type="entry name" value="BIFUNCTIONAL GLUTAMATE_PROLINE--TRNA LIGASE"/>
    <property type="match status" value="1"/>
</dbReference>
<reference evidence="6" key="1">
    <citation type="journal article" date="2014" name="Front. Microbiol.">
        <title>High frequency of phylogenetically diverse reductive dehalogenase-homologous genes in deep subseafloor sedimentary metagenomes.</title>
        <authorList>
            <person name="Kawai M."/>
            <person name="Futagami T."/>
            <person name="Toyoda A."/>
            <person name="Takaki Y."/>
            <person name="Nishi S."/>
            <person name="Hori S."/>
            <person name="Arai W."/>
            <person name="Tsubouchi T."/>
            <person name="Morono Y."/>
            <person name="Uchiyama I."/>
            <person name="Ito T."/>
            <person name="Fujiyama A."/>
            <person name="Inagaki F."/>
            <person name="Takami H."/>
        </authorList>
    </citation>
    <scope>NUCLEOTIDE SEQUENCE</scope>
    <source>
        <strain evidence="6">Expedition CK06-06</strain>
    </source>
</reference>
<evidence type="ECO:0000259" key="5">
    <source>
        <dbReference type="PROSITE" id="PS50862"/>
    </source>
</evidence>
<feature type="non-terminal residue" evidence="6">
    <location>
        <position position="255"/>
    </location>
</feature>
<dbReference type="GO" id="GO:0004827">
    <property type="term" value="F:proline-tRNA ligase activity"/>
    <property type="evidence" value="ECO:0007669"/>
    <property type="project" value="InterPro"/>
</dbReference>
<dbReference type="InterPro" id="IPR006195">
    <property type="entry name" value="aa-tRNA-synth_II"/>
</dbReference>
<protein>
    <recommendedName>
        <fullName evidence="5">Aminoacyl-transfer RNA synthetases class-II family profile domain-containing protein</fullName>
    </recommendedName>
</protein>
<keyword evidence="2" id="KW-0547">Nucleotide-binding</keyword>
<sequence length="255" mass="29609">MEGFSPECAVVTYGGGKKLKEPLFIRPTSETMIWSMYARWITSYRDLPLLINQWCNIVRWELRPRLFLRTLEFLWQEGHTAHETYEEAEKEALRMLGIYKNFVEEYMAIPVYEGQKSESERFAGALQTYTIEALMQDGKVLQAGTSHNLGQNFARAFNVKFATREGGEDYVWATSWGVSTRLIGALIMTHADNKGIIIPPKLAFLPVVIVPIYYSASERSRVLSYIQSLYLNLREDFNIKIDDREEYRPSFKFNE</sequence>
<evidence type="ECO:0000256" key="1">
    <source>
        <dbReference type="ARBA" id="ARBA00022598"/>
    </source>
</evidence>
<dbReference type="InterPro" id="IPR036621">
    <property type="entry name" value="Anticodon-bd_dom_sf"/>
</dbReference>
<gene>
    <name evidence="6" type="ORF">S12H4_39435</name>
</gene>
<accession>X1V688</accession>
<dbReference type="GO" id="GO:0017101">
    <property type="term" value="C:aminoacyl-tRNA synthetase multienzyme complex"/>
    <property type="evidence" value="ECO:0007669"/>
    <property type="project" value="TreeGrafter"/>
</dbReference>
<dbReference type="GO" id="GO:0005737">
    <property type="term" value="C:cytoplasm"/>
    <property type="evidence" value="ECO:0007669"/>
    <property type="project" value="InterPro"/>
</dbReference>
<dbReference type="PROSITE" id="PS50862">
    <property type="entry name" value="AA_TRNA_LIGASE_II"/>
    <property type="match status" value="1"/>
</dbReference>
<keyword evidence="4" id="KW-0030">Aminoacyl-tRNA synthetase</keyword>
<comment type="caution">
    <text evidence="6">The sequence shown here is derived from an EMBL/GenBank/DDBJ whole genome shotgun (WGS) entry which is preliminary data.</text>
</comment>
<dbReference type="SUPFAM" id="SSF55681">
    <property type="entry name" value="Class II aaRS and biotin synthetases"/>
    <property type="match status" value="1"/>
</dbReference>
<dbReference type="Gene3D" id="3.40.50.800">
    <property type="entry name" value="Anticodon-binding domain"/>
    <property type="match status" value="1"/>
</dbReference>
<dbReference type="InterPro" id="IPR002314">
    <property type="entry name" value="aa-tRNA-synt_IIb"/>
</dbReference>
<evidence type="ECO:0000256" key="3">
    <source>
        <dbReference type="ARBA" id="ARBA00022840"/>
    </source>
</evidence>
<dbReference type="PANTHER" id="PTHR43382">
    <property type="entry name" value="PROLYL-TRNA SYNTHETASE"/>
    <property type="match status" value="1"/>
</dbReference>
<dbReference type="InterPro" id="IPR004499">
    <property type="entry name" value="Pro-tRNA-ligase_IIa_arc-type"/>
</dbReference>
<organism evidence="6">
    <name type="scientific">marine sediment metagenome</name>
    <dbReference type="NCBI Taxonomy" id="412755"/>
    <lineage>
        <taxon>unclassified sequences</taxon>
        <taxon>metagenomes</taxon>
        <taxon>ecological metagenomes</taxon>
    </lineage>
</organism>
<keyword evidence="3" id="KW-0067">ATP-binding</keyword>
<name>X1V688_9ZZZZ</name>
<dbReference type="SUPFAM" id="SSF52954">
    <property type="entry name" value="Class II aaRS ABD-related"/>
    <property type="match status" value="1"/>
</dbReference>
<dbReference type="InterPro" id="IPR045864">
    <property type="entry name" value="aa-tRNA-synth_II/BPL/LPL"/>
</dbReference>
<dbReference type="Gene3D" id="3.30.930.10">
    <property type="entry name" value="Bira Bifunctional Protein, Domain 2"/>
    <property type="match status" value="1"/>
</dbReference>
<dbReference type="GO" id="GO:0005524">
    <property type="term" value="F:ATP binding"/>
    <property type="evidence" value="ECO:0007669"/>
    <property type="project" value="UniProtKB-KW"/>
</dbReference>
<proteinExistence type="predicted"/>
<dbReference type="AlphaFoldDB" id="X1V688"/>
<dbReference type="EMBL" id="BARW01023837">
    <property type="protein sequence ID" value="GAJ00220.1"/>
    <property type="molecule type" value="Genomic_DNA"/>
</dbReference>
<evidence type="ECO:0000256" key="4">
    <source>
        <dbReference type="ARBA" id="ARBA00023146"/>
    </source>
</evidence>
<feature type="domain" description="Aminoacyl-transfer RNA synthetases class-II family profile" evidence="5">
    <location>
        <begin position="1"/>
        <end position="199"/>
    </location>
</feature>
<dbReference type="Pfam" id="PF00587">
    <property type="entry name" value="tRNA-synt_2b"/>
    <property type="match status" value="1"/>
</dbReference>
<evidence type="ECO:0000256" key="2">
    <source>
        <dbReference type="ARBA" id="ARBA00022741"/>
    </source>
</evidence>
<evidence type="ECO:0000313" key="6">
    <source>
        <dbReference type="EMBL" id="GAJ00220.1"/>
    </source>
</evidence>
<dbReference type="GO" id="GO:0006433">
    <property type="term" value="P:prolyl-tRNA aminoacylation"/>
    <property type="evidence" value="ECO:0007669"/>
    <property type="project" value="InterPro"/>
</dbReference>
<keyword evidence="1" id="KW-0436">Ligase</keyword>